<reference evidence="2 3" key="1">
    <citation type="journal article" date="2024" name="Commun. Biol.">
        <title>Comparative genomic analysis of thermophilic fungi reveals convergent evolutionary adaptations and gene losses.</title>
        <authorList>
            <person name="Steindorff A.S."/>
            <person name="Aguilar-Pontes M.V."/>
            <person name="Robinson A.J."/>
            <person name="Andreopoulos B."/>
            <person name="LaButti K."/>
            <person name="Kuo A."/>
            <person name="Mondo S."/>
            <person name="Riley R."/>
            <person name="Otillar R."/>
            <person name="Haridas S."/>
            <person name="Lipzen A."/>
            <person name="Grimwood J."/>
            <person name="Schmutz J."/>
            <person name="Clum A."/>
            <person name="Reid I.D."/>
            <person name="Moisan M.C."/>
            <person name="Butler G."/>
            <person name="Nguyen T.T.M."/>
            <person name="Dewar K."/>
            <person name="Conant G."/>
            <person name="Drula E."/>
            <person name="Henrissat B."/>
            <person name="Hansel C."/>
            <person name="Singer S."/>
            <person name="Hutchinson M.I."/>
            <person name="de Vries R.P."/>
            <person name="Natvig D.O."/>
            <person name="Powell A.J."/>
            <person name="Tsang A."/>
            <person name="Grigoriev I.V."/>
        </authorList>
    </citation>
    <scope>NUCLEOTIDE SEQUENCE [LARGE SCALE GENOMIC DNA]</scope>
    <source>
        <strain evidence="2 3">ATCC 24622</strain>
    </source>
</reference>
<proteinExistence type="predicted"/>
<dbReference type="EMBL" id="JAZHXJ010000257">
    <property type="protein sequence ID" value="KAL1866762.1"/>
    <property type="molecule type" value="Genomic_DNA"/>
</dbReference>
<feature type="compositionally biased region" description="Basic residues" evidence="1">
    <location>
        <begin position="289"/>
        <end position="298"/>
    </location>
</feature>
<organism evidence="2 3">
    <name type="scientific">Phialemonium thermophilum</name>
    <dbReference type="NCBI Taxonomy" id="223376"/>
    <lineage>
        <taxon>Eukaryota</taxon>
        <taxon>Fungi</taxon>
        <taxon>Dikarya</taxon>
        <taxon>Ascomycota</taxon>
        <taxon>Pezizomycotina</taxon>
        <taxon>Sordariomycetes</taxon>
        <taxon>Sordariomycetidae</taxon>
        <taxon>Cephalothecales</taxon>
        <taxon>Cephalothecaceae</taxon>
        <taxon>Phialemonium</taxon>
    </lineage>
</organism>
<comment type="caution">
    <text evidence="2">The sequence shown here is derived from an EMBL/GenBank/DDBJ whole genome shotgun (WGS) entry which is preliminary data.</text>
</comment>
<sequence>MPKAAQTNIQEPPIPLKCVLCPKQPFFSDLSHLLTHISSKSHLSYRFKTEIRSEKEKRARDSLAEFDEWYNRYSIQQLLADRLTAKEQRKSSKRVRPTSAANKSQHTTKRTKLQPETEVIDYSQTPPIAHWNTTSSNGLIQAYGLPQNYVSNSPIYEATTLGGPRGDFSICESPVNMKYELLRCEIESPKSSQLSEIATNLSTEEEVDRSRLKGAFWPGMSVFDSATEVQRRKRNQRKDASALKLMEQTSNEVEPTETIWSQDGQLQRVRDIYSTPSPEGSPEPDLLPKSKKKRRARRTVATVTRASQCRTRRFDAATTSDAASIGSTGNGVEAMGNKPQIVEDEYDCSPDGLYDIFRDDAEPSPVQYRHCTQSPPDHPALPSHNVNSPSQIPHDSAKNFEGYHRPALQTMPSNICIASSTSSSLKPNAMQYFHGAMAAHIPSYFHPHHDSGSGTLNPLSIQARHQFGFIPFLDDVQDGMNPEASGYQQLNSTDSMSYSGMFALGSQHSFQSAGSHRDSLSFDI</sequence>
<gene>
    <name evidence="2" type="ORF">VTK73DRAFT_4526</name>
</gene>
<evidence type="ECO:0000313" key="3">
    <source>
        <dbReference type="Proteomes" id="UP001586593"/>
    </source>
</evidence>
<keyword evidence="3" id="KW-1185">Reference proteome</keyword>
<feature type="region of interest" description="Disordered" evidence="1">
    <location>
        <begin position="86"/>
        <end position="113"/>
    </location>
</feature>
<feature type="region of interest" description="Disordered" evidence="1">
    <location>
        <begin position="367"/>
        <end position="389"/>
    </location>
</feature>
<accession>A0ABR3WSW5</accession>
<feature type="region of interest" description="Disordered" evidence="1">
    <location>
        <begin position="248"/>
        <end position="267"/>
    </location>
</feature>
<feature type="compositionally biased region" description="Polar residues" evidence="1">
    <location>
        <begin position="248"/>
        <end position="265"/>
    </location>
</feature>
<evidence type="ECO:0000256" key="1">
    <source>
        <dbReference type="SAM" id="MobiDB-lite"/>
    </source>
</evidence>
<dbReference type="Proteomes" id="UP001586593">
    <property type="component" value="Unassembled WGS sequence"/>
</dbReference>
<evidence type="ECO:0000313" key="2">
    <source>
        <dbReference type="EMBL" id="KAL1866762.1"/>
    </source>
</evidence>
<feature type="region of interest" description="Disordered" evidence="1">
    <location>
        <begin position="272"/>
        <end position="298"/>
    </location>
</feature>
<protein>
    <submittedName>
        <fullName evidence="2">Uncharacterized protein</fullName>
    </submittedName>
</protein>
<name>A0ABR3WSW5_9PEZI</name>